<reference evidence="4" key="1">
    <citation type="submission" date="2021-03" db="EMBL/GenBank/DDBJ databases">
        <title>Revisited historic fungal species revealed as producer of novel bioactive compounds through whole genome sequencing and comparative genomics.</title>
        <authorList>
            <person name="Vignolle G.A."/>
            <person name="Hochenegger N."/>
            <person name="Mach R.L."/>
            <person name="Mach-Aigner A.R."/>
            <person name="Javad Rahimi M."/>
            <person name="Salim K.A."/>
            <person name="Chan C.M."/>
            <person name="Lim L.B.L."/>
            <person name="Cai F."/>
            <person name="Druzhinina I.S."/>
            <person name="U'Ren J.M."/>
            <person name="Derntl C."/>
        </authorList>
    </citation>
    <scope>NUCLEOTIDE SEQUENCE</scope>
    <source>
        <strain evidence="4">TUCIM 5799</strain>
    </source>
</reference>
<dbReference type="AlphaFoldDB" id="A0A9Q0AJI2"/>
<dbReference type="PRINTS" id="PR00081">
    <property type="entry name" value="GDHRDH"/>
</dbReference>
<dbReference type="InterPro" id="IPR036291">
    <property type="entry name" value="NAD(P)-bd_dom_sf"/>
</dbReference>
<dbReference type="PRINTS" id="PR00080">
    <property type="entry name" value="SDRFAMILY"/>
</dbReference>
<dbReference type="CDD" id="cd05233">
    <property type="entry name" value="SDR_c"/>
    <property type="match status" value="1"/>
</dbReference>
<organism evidence="4 5">
    <name type="scientific">Neoarthrinium moseri</name>
    <dbReference type="NCBI Taxonomy" id="1658444"/>
    <lineage>
        <taxon>Eukaryota</taxon>
        <taxon>Fungi</taxon>
        <taxon>Dikarya</taxon>
        <taxon>Ascomycota</taxon>
        <taxon>Pezizomycotina</taxon>
        <taxon>Sordariomycetes</taxon>
        <taxon>Xylariomycetidae</taxon>
        <taxon>Amphisphaeriales</taxon>
        <taxon>Apiosporaceae</taxon>
        <taxon>Neoarthrinium</taxon>
    </lineage>
</organism>
<evidence type="ECO:0000256" key="1">
    <source>
        <dbReference type="ARBA" id="ARBA00006484"/>
    </source>
</evidence>
<protein>
    <submittedName>
        <fullName evidence="4">Uncharacterized protein</fullName>
    </submittedName>
</protein>
<accession>A0A9Q0AJI2</accession>
<comment type="caution">
    <text evidence="4">The sequence shown here is derived from an EMBL/GenBank/DDBJ whole genome shotgun (WGS) entry which is preliminary data.</text>
</comment>
<sequence length="417" mass="45617">MAMATETLSLAGKVAIVTGSGRETGLGAGIANALARNGASIVINYVSDTTRNGAETLAKRLSTDYGIGAVAIQENIESQDGANNLIEKTLRLLKTAHIDILVNNAGCNLPGSTLDTPLENIQKQFSVNVFAAIYVVRATVPHMPRGGRIINIGSISSKLGLKSLPFYNAAKSAQDSLTHTWAAEFGRSHGITVNTVAPGPVDTDEQRKFARDNPEGYKAIQDLVDMTKAADRVGALEDIADAVLLLAQEKSRWITGQYIDKRVSIHLSIYVRIMPTDQSWTQSPPYQPADGGDSFDKKHEGRCAPFQWAAIFHKEDMMFENGTKGLVFYNSADNTLEHDLPCKVSCAHCRTPIMDEGRRMVLLFPTLIKFNNQPQRDAFYPHCHIFYSQRVVDIPDGTPKWDGLDGLENGVLLDDMP</sequence>
<dbReference type="PANTHER" id="PTHR43639">
    <property type="entry name" value="OXIDOREDUCTASE, SHORT-CHAIN DEHYDROGENASE/REDUCTASE FAMILY (AFU_ORTHOLOGUE AFUA_5G02870)"/>
    <property type="match status" value="1"/>
</dbReference>
<name>A0A9Q0AJI2_9PEZI</name>
<evidence type="ECO:0000313" key="4">
    <source>
        <dbReference type="EMBL" id="KAI1856818.1"/>
    </source>
</evidence>
<dbReference type="Proteomes" id="UP000829685">
    <property type="component" value="Unassembled WGS sequence"/>
</dbReference>
<dbReference type="Gene3D" id="3.40.50.720">
    <property type="entry name" value="NAD(P)-binding Rossmann-like Domain"/>
    <property type="match status" value="1"/>
</dbReference>
<comment type="similarity">
    <text evidence="1">Belongs to the short-chain dehydrogenases/reductases (SDR) family.</text>
</comment>
<proteinExistence type="inferred from homology"/>
<keyword evidence="2" id="KW-0521">NADP</keyword>
<dbReference type="SUPFAM" id="SSF51735">
    <property type="entry name" value="NAD(P)-binding Rossmann-fold domains"/>
    <property type="match status" value="1"/>
</dbReference>
<dbReference type="InterPro" id="IPR011057">
    <property type="entry name" value="Mss4-like_sf"/>
</dbReference>
<evidence type="ECO:0000313" key="5">
    <source>
        <dbReference type="Proteomes" id="UP000829685"/>
    </source>
</evidence>
<evidence type="ECO:0000256" key="2">
    <source>
        <dbReference type="ARBA" id="ARBA00022857"/>
    </source>
</evidence>
<keyword evidence="3" id="KW-0560">Oxidoreductase</keyword>
<dbReference type="OrthoDB" id="47007at2759"/>
<gene>
    <name evidence="4" type="ORF">JX265_011459</name>
</gene>
<dbReference type="GO" id="GO:0016491">
    <property type="term" value="F:oxidoreductase activity"/>
    <property type="evidence" value="ECO:0007669"/>
    <property type="project" value="UniProtKB-KW"/>
</dbReference>
<keyword evidence="5" id="KW-1185">Reference proteome</keyword>
<dbReference type="PANTHER" id="PTHR43639:SF1">
    <property type="entry name" value="SHORT-CHAIN DEHYDROGENASE_REDUCTASE FAMILY PROTEIN"/>
    <property type="match status" value="1"/>
</dbReference>
<evidence type="ECO:0000256" key="3">
    <source>
        <dbReference type="ARBA" id="ARBA00023002"/>
    </source>
</evidence>
<dbReference type="EMBL" id="JAFIMR010000042">
    <property type="protein sequence ID" value="KAI1856818.1"/>
    <property type="molecule type" value="Genomic_DNA"/>
</dbReference>
<dbReference type="SUPFAM" id="SSF51316">
    <property type="entry name" value="Mss4-like"/>
    <property type="match status" value="1"/>
</dbReference>
<dbReference type="FunFam" id="3.40.50.720:FF:000084">
    <property type="entry name" value="Short-chain dehydrogenase reductase"/>
    <property type="match status" value="1"/>
</dbReference>
<dbReference type="InterPro" id="IPR002347">
    <property type="entry name" value="SDR_fam"/>
</dbReference>
<dbReference type="Pfam" id="PF13561">
    <property type="entry name" value="adh_short_C2"/>
    <property type="match status" value="1"/>
</dbReference>